<dbReference type="Proteomes" id="UP001203284">
    <property type="component" value="Unassembled WGS sequence"/>
</dbReference>
<name>A0ABT0DBT3_9HYPH</name>
<accession>A0ABT0DBT3</accession>
<dbReference type="EMBL" id="JALKCH010000006">
    <property type="protein sequence ID" value="MCK0197421.1"/>
    <property type="molecule type" value="Genomic_DNA"/>
</dbReference>
<organism evidence="1 2">
    <name type="scientific">Ancylobacter crimeensis</name>
    <dbReference type="NCBI Taxonomy" id="2579147"/>
    <lineage>
        <taxon>Bacteria</taxon>
        <taxon>Pseudomonadati</taxon>
        <taxon>Pseudomonadota</taxon>
        <taxon>Alphaproteobacteria</taxon>
        <taxon>Hyphomicrobiales</taxon>
        <taxon>Xanthobacteraceae</taxon>
        <taxon>Ancylobacter</taxon>
    </lineage>
</organism>
<proteinExistence type="predicted"/>
<evidence type="ECO:0000313" key="1">
    <source>
        <dbReference type="EMBL" id="MCK0197421.1"/>
    </source>
</evidence>
<keyword evidence="2" id="KW-1185">Reference proteome</keyword>
<dbReference type="RefSeq" id="WP_247029164.1">
    <property type="nucleotide sequence ID" value="NZ_JALKCH010000006.1"/>
</dbReference>
<comment type="caution">
    <text evidence="1">The sequence shown here is derived from an EMBL/GenBank/DDBJ whole genome shotgun (WGS) entry which is preliminary data.</text>
</comment>
<protein>
    <submittedName>
        <fullName evidence="1">Uncharacterized protein</fullName>
    </submittedName>
</protein>
<gene>
    <name evidence="1" type="ORF">MWN34_10900</name>
</gene>
<reference evidence="1 2" key="1">
    <citation type="submission" date="2022-04" db="EMBL/GenBank/DDBJ databases">
        <authorList>
            <person name="Grouzdev D.S."/>
            <person name="Pantiukh K.S."/>
            <person name="Krutkina M.S."/>
        </authorList>
    </citation>
    <scope>NUCLEOTIDE SEQUENCE [LARGE SCALE GENOMIC DNA]</scope>
    <source>
        <strain evidence="1 2">6x-1</strain>
    </source>
</reference>
<sequence length="90" mass="10248">MQDVHHGASHDADARLKGEILSSLSAWTADYELERLDLAWTVAQMLLKHVQREQTLDVYLEFTEKLVAILSDEARDIRAVVGEAVRRHAH</sequence>
<evidence type="ECO:0000313" key="2">
    <source>
        <dbReference type="Proteomes" id="UP001203284"/>
    </source>
</evidence>